<evidence type="ECO:0000256" key="2">
    <source>
        <dbReference type="SAM" id="SignalP"/>
    </source>
</evidence>
<organism evidence="3 4">
    <name type="scientific">Methylomagnum ishizawai</name>
    <dbReference type="NCBI Taxonomy" id="1760988"/>
    <lineage>
        <taxon>Bacteria</taxon>
        <taxon>Pseudomonadati</taxon>
        <taxon>Pseudomonadota</taxon>
        <taxon>Gammaproteobacteria</taxon>
        <taxon>Methylococcales</taxon>
        <taxon>Methylococcaceae</taxon>
        <taxon>Methylomagnum</taxon>
    </lineage>
</organism>
<dbReference type="OrthoDB" id="5760633at2"/>
<dbReference type="SUPFAM" id="SSF56925">
    <property type="entry name" value="OMPA-like"/>
    <property type="match status" value="1"/>
</dbReference>
<dbReference type="EMBL" id="FXAM01000001">
    <property type="protein sequence ID" value="SMF94526.1"/>
    <property type="molecule type" value="Genomic_DNA"/>
</dbReference>
<evidence type="ECO:0000313" key="3">
    <source>
        <dbReference type="EMBL" id="SMF94526.1"/>
    </source>
</evidence>
<keyword evidence="2" id="KW-0732">Signal</keyword>
<reference evidence="3 4" key="1">
    <citation type="submission" date="2016-12" db="EMBL/GenBank/DDBJ databases">
        <authorList>
            <person name="Song W.-J."/>
            <person name="Kurnit D.M."/>
        </authorList>
    </citation>
    <scope>NUCLEOTIDE SEQUENCE [LARGE SCALE GENOMIC DNA]</scope>
    <source>
        <strain evidence="3 4">175</strain>
    </source>
</reference>
<feature type="chain" id="PRO_5012079810" description="Outer membrane protein beta-barrel domain-containing protein" evidence="2">
    <location>
        <begin position="30"/>
        <end position="309"/>
    </location>
</feature>
<proteinExistence type="predicted"/>
<evidence type="ECO:0000313" key="4">
    <source>
        <dbReference type="Proteomes" id="UP000192923"/>
    </source>
</evidence>
<protein>
    <recommendedName>
        <fullName evidence="5">Outer membrane protein beta-barrel domain-containing protein</fullName>
    </recommendedName>
</protein>
<evidence type="ECO:0000256" key="1">
    <source>
        <dbReference type="SAM" id="MobiDB-lite"/>
    </source>
</evidence>
<keyword evidence="4" id="KW-1185">Reference proteome</keyword>
<gene>
    <name evidence="3" type="ORF">SAMN02949497_1844</name>
</gene>
<feature type="region of interest" description="Disordered" evidence="1">
    <location>
        <begin position="31"/>
        <end position="50"/>
    </location>
</feature>
<evidence type="ECO:0008006" key="5">
    <source>
        <dbReference type="Google" id="ProtNLM"/>
    </source>
</evidence>
<dbReference type="InterPro" id="IPR011250">
    <property type="entry name" value="OMP/PagP_B-barrel"/>
</dbReference>
<dbReference type="Proteomes" id="UP000192923">
    <property type="component" value="Unassembled WGS sequence"/>
</dbReference>
<sequence>MKTIQKTTGIAAIIAVGAVAGLASQGAVAAEKHHHATTSSTASSSAVNSMERRLEQMEAEMQSLRSDLARARTDARQASEKVDAQQQQVEQELAQVKQEEDASNDLLFFRGGFTHMSQSRNNELLLNNQYLNPAGPVANEDGDGWYVGAGFDHRLTSDMWGMSDMIAVDGEVMFQYMNFGSSYNALIPFASSSAVQIKNQLTQLTITASPKIKFNLMDGALRPWIIPFGLSINVISPPSSGVTVLDPGLQLGTGVEYQIWKSLWAGIDFRYNFTGGDLNYKTTLPGGTVLLNKTNIDGLTTGAYLGFGF</sequence>
<dbReference type="AlphaFoldDB" id="A0A1Y6CW76"/>
<feature type="compositionally biased region" description="Low complexity" evidence="1">
    <location>
        <begin position="37"/>
        <end position="46"/>
    </location>
</feature>
<dbReference type="RefSeq" id="WP_085211988.1">
    <property type="nucleotide sequence ID" value="NZ_FXAM01000001.1"/>
</dbReference>
<accession>A0A1Y6CW76</accession>
<feature type="signal peptide" evidence="2">
    <location>
        <begin position="1"/>
        <end position="29"/>
    </location>
</feature>
<dbReference type="STRING" id="1760988.SAMN02949497_1844"/>
<name>A0A1Y6CW76_9GAMM</name>
<dbReference type="CDD" id="cd22249">
    <property type="entry name" value="UDM1_RNF168_RNF169-like"/>
    <property type="match status" value="1"/>
</dbReference>